<dbReference type="EMBL" id="JALLKP010000001">
    <property type="protein sequence ID" value="KAK2198391.1"/>
    <property type="molecule type" value="Genomic_DNA"/>
</dbReference>
<evidence type="ECO:0000313" key="1">
    <source>
        <dbReference type="EMBL" id="KAK2198391.1"/>
    </source>
</evidence>
<dbReference type="Proteomes" id="UP001214638">
    <property type="component" value="Unassembled WGS sequence"/>
</dbReference>
<organism evidence="1 2">
    <name type="scientific">Babesia duncani</name>
    <dbReference type="NCBI Taxonomy" id="323732"/>
    <lineage>
        <taxon>Eukaryota</taxon>
        <taxon>Sar</taxon>
        <taxon>Alveolata</taxon>
        <taxon>Apicomplexa</taxon>
        <taxon>Aconoidasida</taxon>
        <taxon>Piroplasmida</taxon>
        <taxon>Babesiidae</taxon>
        <taxon>Babesia</taxon>
    </lineage>
</organism>
<protein>
    <submittedName>
        <fullName evidence="1">Uncharacterized protein</fullName>
    </submittedName>
</protein>
<accession>A0AAD9PP28</accession>
<sequence>MHVASAIQDVLARNWLILVEIANGIMKRFSENESLDLIGRSAAERELDRFYNRRRQQIKRQKPDDSDWKCNASIPFPDLGVGEQIPKVKREVVHCKRSLKDVLNKLTRVLVNKFAKSVAIVTKLATSYLADLSALPRDVSLHDFYHVLYIVSKRFTIEFGGRNPPNSLEVKRVICDLVERVIDPLLDGSIFKVNAPPQQSPAQVALLHCIKTSIYYHALLWHEGDSFEFNKILKLLTQCLDRYKLECQGGAAAAAPLVDHHFSLGDDASPWLRLELQSFTRTLAVLVNFKGHAWARNGIESLLQSVYMARDIFDELDQVRICQWQSALKARTRGAPLGAPPAIAAAPFAVCDARDERIQTAPPAQVWSSRQFGL</sequence>
<gene>
    <name evidence="1" type="ORF">BdWA1_001403</name>
</gene>
<dbReference type="RefSeq" id="XP_067805233.1">
    <property type="nucleotide sequence ID" value="XM_067946442.1"/>
</dbReference>
<proteinExistence type="predicted"/>
<dbReference type="AlphaFoldDB" id="A0AAD9PP28"/>
<reference evidence="1" key="1">
    <citation type="journal article" date="2023" name="Nat. Microbiol.">
        <title>Babesia duncani multi-omics identifies virulence factors and drug targets.</title>
        <authorList>
            <person name="Singh P."/>
            <person name="Lonardi S."/>
            <person name="Liang Q."/>
            <person name="Vydyam P."/>
            <person name="Khabirova E."/>
            <person name="Fang T."/>
            <person name="Gihaz S."/>
            <person name="Thekkiniath J."/>
            <person name="Munshi M."/>
            <person name="Abel S."/>
            <person name="Ciampossin L."/>
            <person name="Batugedara G."/>
            <person name="Gupta M."/>
            <person name="Lu X.M."/>
            <person name="Lenz T."/>
            <person name="Chakravarty S."/>
            <person name="Cornillot E."/>
            <person name="Hu Y."/>
            <person name="Ma W."/>
            <person name="Gonzalez L.M."/>
            <person name="Sanchez S."/>
            <person name="Estrada K."/>
            <person name="Sanchez-Flores A."/>
            <person name="Montero E."/>
            <person name="Harb O.S."/>
            <person name="Le Roch K.G."/>
            <person name="Mamoun C.B."/>
        </authorList>
    </citation>
    <scope>NUCLEOTIDE SEQUENCE</scope>
    <source>
        <strain evidence="1">WA1</strain>
    </source>
</reference>
<dbReference type="KEGG" id="bdw:94335701"/>
<evidence type="ECO:0000313" key="2">
    <source>
        <dbReference type="Proteomes" id="UP001214638"/>
    </source>
</evidence>
<keyword evidence="2" id="KW-1185">Reference proteome</keyword>
<name>A0AAD9PP28_9APIC</name>
<comment type="caution">
    <text evidence="1">The sequence shown here is derived from an EMBL/GenBank/DDBJ whole genome shotgun (WGS) entry which is preliminary data.</text>
</comment>
<dbReference type="GeneID" id="94335701"/>